<evidence type="ECO:0000313" key="3">
    <source>
        <dbReference type="Proteomes" id="UP000001940"/>
    </source>
</evidence>
<evidence type="ECO:0000313" key="4">
    <source>
        <dbReference type="WormBase" id="Y59E1A.4"/>
    </source>
</evidence>
<feature type="compositionally biased region" description="Polar residues" evidence="1">
    <location>
        <begin position="1"/>
        <end position="10"/>
    </location>
</feature>
<name>A0A5E4LXZ1_CAEEL</name>
<dbReference type="EMBL" id="BX284606">
    <property type="protein sequence ID" value="VVC12402.1"/>
    <property type="molecule type" value="Genomic_DNA"/>
</dbReference>
<keyword evidence="3" id="KW-1185">Reference proteome</keyword>
<gene>
    <name evidence="2" type="ORF">CELE_Y59E1A.4</name>
    <name evidence="2 4" type="ORF">Y59E1A.4</name>
</gene>
<reference evidence="2 3" key="1">
    <citation type="journal article" date="1998" name="Science">
        <title>Genome sequence of the nematode C. elegans: a platform for investigating biology.</title>
        <authorList>
            <consortium name="The C. elegans sequencing consortium"/>
            <person name="Sulson J.E."/>
            <person name="Waterston R."/>
        </authorList>
    </citation>
    <scope>NUCLEOTIDE SEQUENCE [LARGE SCALE GENOMIC DNA]</scope>
    <source>
        <strain evidence="2 3">Bristol N2</strain>
    </source>
</reference>
<dbReference type="PaxDb" id="6239-Y59E1A.1"/>
<feature type="region of interest" description="Disordered" evidence="1">
    <location>
        <begin position="1"/>
        <end position="26"/>
    </location>
</feature>
<protein>
    <submittedName>
        <fullName evidence="2">Uncharacterized protein</fullName>
    </submittedName>
</protein>
<evidence type="ECO:0000256" key="1">
    <source>
        <dbReference type="SAM" id="MobiDB-lite"/>
    </source>
</evidence>
<dbReference type="Proteomes" id="UP000001940">
    <property type="component" value="Chromosome X"/>
</dbReference>
<organism evidence="2 3">
    <name type="scientific">Caenorhabditis elegans</name>
    <dbReference type="NCBI Taxonomy" id="6239"/>
    <lineage>
        <taxon>Eukaryota</taxon>
        <taxon>Metazoa</taxon>
        <taxon>Ecdysozoa</taxon>
        <taxon>Nematoda</taxon>
        <taxon>Chromadorea</taxon>
        <taxon>Rhabditida</taxon>
        <taxon>Rhabditina</taxon>
        <taxon>Rhabditomorpha</taxon>
        <taxon>Rhabditoidea</taxon>
        <taxon>Rhabditidae</taxon>
        <taxon>Peloderinae</taxon>
        <taxon>Caenorhabditis</taxon>
    </lineage>
</organism>
<dbReference type="AGR" id="WB:WBGene00304826"/>
<proteinExistence type="predicted"/>
<dbReference type="WormBase" id="Y59E1A.4">
    <property type="protein sequence ID" value="CE53557"/>
    <property type="gene ID" value="WBGene00304826"/>
</dbReference>
<dbReference type="InParanoid" id="A0A5E4LXZ1"/>
<accession>A0A5E4LXZ1</accession>
<sequence length="88" mass="9431">MSSPDSSQSKKAVGSHPSARSVFPSMDSSVFTDDDGCEILHSTAKTCAPPDPCFPTSPFFCVESPDVTDLSPDKPVEDILKLGTYVYK</sequence>
<dbReference type="AlphaFoldDB" id="A0A5E4LXZ1"/>
<evidence type="ECO:0000313" key="2">
    <source>
        <dbReference type="EMBL" id="VVC12402.1"/>
    </source>
</evidence>